<dbReference type="AlphaFoldDB" id="A0A494TLM4"/>
<dbReference type="PANTHER" id="PTHR35814">
    <property type="match status" value="1"/>
</dbReference>
<proteinExistence type="predicted"/>
<dbReference type="GO" id="GO:0016020">
    <property type="term" value="C:membrane"/>
    <property type="evidence" value="ECO:0007669"/>
    <property type="project" value="UniProtKB-SubCell"/>
</dbReference>
<evidence type="ECO:0000256" key="5">
    <source>
        <dbReference type="SAM" id="Phobius"/>
    </source>
</evidence>
<evidence type="ECO:0000256" key="4">
    <source>
        <dbReference type="ARBA" id="ARBA00023136"/>
    </source>
</evidence>
<dbReference type="KEGG" id="spha:D3Y57_13105"/>
<dbReference type="EMBL" id="CP032829">
    <property type="protein sequence ID" value="AYJ86726.1"/>
    <property type="molecule type" value="Genomic_DNA"/>
</dbReference>
<gene>
    <name evidence="6" type="ORF">D3Y57_13105</name>
</gene>
<keyword evidence="4 5" id="KW-0472">Membrane</keyword>
<evidence type="ECO:0000313" key="7">
    <source>
        <dbReference type="Proteomes" id="UP000276254"/>
    </source>
</evidence>
<sequence length="140" mass="15054">MILPVTLTAAGAAALINLWLAIRVGQKRKSEQVSVGDGGKEPLIARMRAQANFIEYTPIVLILFAVIELASGTSLTLWITMAVFLMGRVAHPFGMDGWMPGRMIGTLTTFAIMLGLAIYAIAIPYMAPAHVVPTEMLLQG</sequence>
<dbReference type="OrthoDB" id="7619858at2"/>
<dbReference type="Proteomes" id="UP000276254">
    <property type="component" value="Chromosome"/>
</dbReference>
<dbReference type="InterPro" id="IPR001129">
    <property type="entry name" value="Membr-assoc_MAPEG"/>
</dbReference>
<dbReference type="RefSeq" id="WP_121153349.1">
    <property type="nucleotide sequence ID" value="NZ_CP032829.1"/>
</dbReference>
<dbReference type="PANTHER" id="PTHR35814:SF1">
    <property type="entry name" value="GLUTATHIONE S-TRANSFERASE-RELATED"/>
    <property type="match status" value="1"/>
</dbReference>
<feature type="transmembrane region" description="Helical" evidence="5">
    <location>
        <begin position="6"/>
        <end position="22"/>
    </location>
</feature>
<organism evidence="6 7">
    <name type="scientific">Sphingomonas paeninsulae</name>
    <dbReference type="NCBI Taxonomy" id="2319844"/>
    <lineage>
        <taxon>Bacteria</taxon>
        <taxon>Pseudomonadati</taxon>
        <taxon>Pseudomonadota</taxon>
        <taxon>Alphaproteobacteria</taxon>
        <taxon>Sphingomonadales</taxon>
        <taxon>Sphingomonadaceae</taxon>
        <taxon>Sphingomonas</taxon>
    </lineage>
</organism>
<accession>A0A494TLM4</accession>
<feature type="transmembrane region" description="Helical" evidence="5">
    <location>
        <begin position="56"/>
        <end position="84"/>
    </location>
</feature>
<protein>
    <submittedName>
        <fullName evidence="6">MAPEG family protein</fullName>
    </submittedName>
</protein>
<dbReference type="InterPro" id="IPR023352">
    <property type="entry name" value="MAPEG-like_dom_sf"/>
</dbReference>
<dbReference type="SUPFAM" id="SSF161084">
    <property type="entry name" value="MAPEG domain-like"/>
    <property type="match status" value="1"/>
</dbReference>
<name>A0A494TLM4_SPHPE</name>
<keyword evidence="7" id="KW-1185">Reference proteome</keyword>
<evidence type="ECO:0000313" key="6">
    <source>
        <dbReference type="EMBL" id="AYJ86726.1"/>
    </source>
</evidence>
<evidence type="ECO:0000256" key="1">
    <source>
        <dbReference type="ARBA" id="ARBA00004370"/>
    </source>
</evidence>
<dbReference type="Pfam" id="PF01124">
    <property type="entry name" value="MAPEG"/>
    <property type="match status" value="1"/>
</dbReference>
<evidence type="ECO:0000256" key="2">
    <source>
        <dbReference type="ARBA" id="ARBA00022692"/>
    </source>
</evidence>
<dbReference type="Gene3D" id="1.20.120.550">
    <property type="entry name" value="Membrane associated eicosanoid/glutathione metabolism-like domain"/>
    <property type="match status" value="1"/>
</dbReference>
<comment type="subcellular location">
    <subcellularLocation>
        <location evidence="1">Membrane</location>
    </subcellularLocation>
</comment>
<evidence type="ECO:0000256" key="3">
    <source>
        <dbReference type="ARBA" id="ARBA00022989"/>
    </source>
</evidence>
<keyword evidence="2 5" id="KW-0812">Transmembrane</keyword>
<keyword evidence="3 5" id="KW-1133">Transmembrane helix</keyword>
<feature type="transmembrane region" description="Helical" evidence="5">
    <location>
        <begin position="104"/>
        <end position="127"/>
    </location>
</feature>
<reference evidence="6 7" key="1">
    <citation type="submission" date="2018-09" db="EMBL/GenBank/DDBJ databases">
        <title>Sphingomonas peninsula sp. nov., isolated from fildes peninsula, Antarctic soil.</title>
        <authorList>
            <person name="Yingchao G."/>
        </authorList>
    </citation>
    <scope>NUCLEOTIDE SEQUENCE [LARGE SCALE GENOMIC DNA]</scope>
    <source>
        <strain evidence="6 7">YZ-8</strain>
    </source>
</reference>